<evidence type="ECO:0000256" key="2">
    <source>
        <dbReference type="ARBA" id="ARBA00022737"/>
    </source>
</evidence>
<dbReference type="Pfam" id="PF00400">
    <property type="entry name" value="WD40"/>
    <property type="match status" value="2"/>
</dbReference>
<dbReference type="InterPro" id="IPR019775">
    <property type="entry name" value="WD40_repeat_CS"/>
</dbReference>
<dbReference type="AlphaFoldDB" id="A0A1Y1WWM9"/>
<feature type="repeat" description="WD" evidence="5">
    <location>
        <begin position="12"/>
        <end position="51"/>
    </location>
</feature>
<dbReference type="STRING" id="1754192.A0A1Y1WWM9"/>
<comment type="caution">
    <text evidence="6">The sequence shown here is derived from an EMBL/GenBank/DDBJ whole genome shotgun (WGS) entry which is preliminary data.</text>
</comment>
<reference evidence="6 7" key="2">
    <citation type="submission" date="2016-08" db="EMBL/GenBank/DDBJ databases">
        <title>Pervasive Adenine N6-methylation of Active Genes in Fungi.</title>
        <authorList>
            <consortium name="DOE Joint Genome Institute"/>
            <person name="Mondo S.J."/>
            <person name="Dannebaum R.O."/>
            <person name="Kuo R.C."/>
            <person name="Labutti K."/>
            <person name="Haridas S."/>
            <person name="Kuo A."/>
            <person name="Salamov A."/>
            <person name="Ahrendt S.R."/>
            <person name="Lipzen A."/>
            <person name="Sullivan W."/>
            <person name="Andreopoulos W.B."/>
            <person name="Clum A."/>
            <person name="Lindquist E."/>
            <person name="Daum C."/>
            <person name="Ramamoorthy G.K."/>
            <person name="Gryganskyi A."/>
            <person name="Culley D."/>
            <person name="Magnuson J.K."/>
            <person name="James T.Y."/>
            <person name="O'Malley M.A."/>
            <person name="Stajich J.E."/>
            <person name="Spatafora J.W."/>
            <person name="Visel A."/>
            <person name="Grigoriev I.V."/>
        </authorList>
    </citation>
    <scope>NUCLEOTIDE SEQUENCE [LARGE SCALE GENOMIC DNA]</scope>
    <source>
        <strain evidence="6 7">S4</strain>
    </source>
</reference>
<evidence type="ECO:0000313" key="7">
    <source>
        <dbReference type="Proteomes" id="UP000193944"/>
    </source>
</evidence>
<dbReference type="PANTHER" id="PTHR19854:SF1">
    <property type="entry name" value="GUANINE NUCLEOTIDE-BINDING PROTEIN SUBUNIT BETA-LIKE PROTEIN 1"/>
    <property type="match status" value="1"/>
</dbReference>
<protein>
    <recommendedName>
        <fullName evidence="4">ASTRA-associated protein 1</fullName>
    </recommendedName>
</protein>
<keyword evidence="1 5" id="KW-0853">WD repeat</keyword>
<dbReference type="InterPro" id="IPR015943">
    <property type="entry name" value="WD40/YVTN_repeat-like_dom_sf"/>
</dbReference>
<dbReference type="InterPro" id="IPR036322">
    <property type="entry name" value="WD40_repeat_dom_sf"/>
</dbReference>
<evidence type="ECO:0000313" key="6">
    <source>
        <dbReference type="EMBL" id="ORX77616.1"/>
    </source>
</evidence>
<dbReference type="SMART" id="SM00320">
    <property type="entry name" value="WD40"/>
    <property type="match status" value="5"/>
</dbReference>
<dbReference type="InterPro" id="IPR001680">
    <property type="entry name" value="WD40_rpt"/>
</dbReference>
<name>A0A1Y1WWM9_9FUNG</name>
<keyword evidence="7" id="KW-1185">Reference proteome</keyword>
<dbReference type="EMBL" id="MCFG01000241">
    <property type="protein sequence ID" value="ORX77616.1"/>
    <property type="molecule type" value="Genomic_DNA"/>
</dbReference>
<gene>
    <name evidence="6" type="ORF">BCR32DRAFT_295508</name>
</gene>
<dbReference type="PANTHER" id="PTHR19854">
    <property type="entry name" value="TRANSDUCIN BETA-LIKE 3"/>
    <property type="match status" value="1"/>
</dbReference>
<keyword evidence="2" id="KW-0677">Repeat</keyword>
<evidence type="ECO:0000256" key="5">
    <source>
        <dbReference type="PROSITE-ProRule" id="PRU00221"/>
    </source>
</evidence>
<dbReference type="SUPFAM" id="SSF50978">
    <property type="entry name" value="WD40 repeat-like"/>
    <property type="match status" value="1"/>
</dbReference>
<reference evidence="6 7" key="1">
    <citation type="submission" date="2016-08" db="EMBL/GenBank/DDBJ databases">
        <title>A Parts List for Fungal Cellulosomes Revealed by Comparative Genomics.</title>
        <authorList>
            <consortium name="DOE Joint Genome Institute"/>
            <person name="Haitjema C.H."/>
            <person name="Gilmore S.P."/>
            <person name="Henske J.K."/>
            <person name="Solomon K.V."/>
            <person name="De Groot R."/>
            <person name="Kuo A."/>
            <person name="Mondo S.J."/>
            <person name="Salamov A.A."/>
            <person name="Labutti K."/>
            <person name="Zhao Z."/>
            <person name="Chiniquy J."/>
            <person name="Barry K."/>
            <person name="Brewer H.M."/>
            <person name="Purvine S.O."/>
            <person name="Wright A.T."/>
            <person name="Boxma B."/>
            <person name="Van Alen T."/>
            <person name="Hackstein J.H."/>
            <person name="Baker S.E."/>
            <person name="Grigoriev I.V."/>
            <person name="O'Malley M.A."/>
        </authorList>
    </citation>
    <scope>NUCLEOTIDE SEQUENCE [LARGE SCALE GENOMIC DNA]</scope>
    <source>
        <strain evidence="6 7">S4</strain>
    </source>
</reference>
<evidence type="ECO:0000256" key="1">
    <source>
        <dbReference type="ARBA" id="ARBA00022574"/>
    </source>
</evidence>
<dbReference type="OrthoDB" id="7668193at2759"/>
<dbReference type="PROSITE" id="PS00678">
    <property type="entry name" value="WD_REPEATS_1"/>
    <property type="match status" value="1"/>
</dbReference>
<sequence>MSKLPPDPIYIFRGHNSVINTVKILKDIVISGDINGQIILWDLKSKKQILKWKAHNDAVLSIDYIYGKEHIISQGRDNLLLAWDYGTFKRENAKEIKIISSLVVDSLSFCKFNLFQNEDSSELLLAIPKLNKNEFVDIIDLNSKTVKFDSIGVQDKDIKAGMCMCMKLIKKDCKLYLLVGYEYGNVIMWNLENKDICWNLKFHSEPVFAIDVSNSLKYGISVSADNIIAHFEITENKNPKYKEIKSKTCGFADIKFRYDDKIFATAGWDSKIRIFHAKKLIPLAILSYHRGGIQELDFLKKENENDGKINELISCSKDGCLSLWKIY</sequence>
<dbReference type="Proteomes" id="UP000193944">
    <property type="component" value="Unassembled WGS sequence"/>
</dbReference>
<evidence type="ECO:0000256" key="3">
    <source>
        <dbReference type="ARBA" id="ARBA00037931"/>
    </source>
</evidence>
<organism evidence="6 7">
    <name type="scientific">Anaeromyces robustus</name>
    <dbReference type="NCBI Taxonomy" id="1754192"/>
    <lineage>
        <taxon>Eukaryota</taxon>
        <taxon>Fungi</taxon>
        <taxon>Fungi incertae sedis</taxon>
        <taxon>Chytridiomycota</taxon>
        <taxon>Chytridiomycota incertae sedis</taxon>
        <taxon>Neocallimastigomycetes</taxon>
        <taxon>Neocallimastigales</taxon>
        <taxon>Neocallimastigaceae</taxon>
        <taxon>Anaeromyces</taxon>
    </lineage>
</organism>
<proteinExistence type="inferred from homology"/>
<dbReference type="PROSITE" id="PS50082">
    <property type="entry name" value="WD_REPEATS_2"/>
    <property type="match status" value="1"/>
</dbReference>
<evidence type="ECO:0000256" key="4">
    <source>
        <dbReference type="ARBA" id="ARBA00040563"/>
    </source>
</evidence>
<accession>A0A1Y1WWM9</accession>
<dbReference type="Gene3D" id="2.130.10.10">
    <property type="entry name" value="YVTN repeat-like/Quinoprotein amine dehydrogenase"/>
    <property type="match status" value="2"/>
</dbReference>
<comment type="similarity">
    <text evidence="3">Belongs to the WD repeat ASA1 family.</text>
</comment>